<dbReference type="Gene3D" id="3.90.350.10">
    <property type="entry name" value="Transposase Inhibitor Protein From Tn5, Chain A, domain 1"/>
    <property type="match status" value="1"/>
</dbReference>
<protein>
    <recommendedName>
        <fullName evidence="5">Transposase IS4-like domain-containing protein</fullName>
    </recommendedName>
</protein>
<dbReference type="PANTHER" id="PTHR33258:SF1">
    <property type="entry name" value="TRANSPOSASE INSL FOR INSERTION SEQUENCE ELEMENT IS186A-RELATED"/>
    <property type="match status" value="1"/>
</dbReference>
<evidence type="ECO:0000313" key="7">
    <source>
        <dbReference type="Proteomes" id="UP000773462"/>
    </source>
</evidence>
<comment type="similarity">
    <text evidence="1">Belongs to the transposase 11 family.</text>
</comment>
<reference evidence="6 7" key="1">
    <citation type="submission" date="2021-03" db="EMBL/GenBank/DDBJ databases">
        <title>Genomic Encyclopedia of Type Strains, Phase IV (KMG-IV): sequencing the most valuable type-strain genomes for metagenomic binning, comparative biology and taxonomic classification.</title>
        <authorList>
            <person name="Goeker M."/>
        </authorList>
    </citation>
    <scope>NUCLEOTIDE SEQUENCE [LARGE SCALE GENOMIC DNA]</scope>
    <source>
        <strain evidence="6 7">DSM 101953</strain>
    </source>
</reference>
<dbReference type="InterPro" id="IPR012337">
    <property type="entry name" value="RNaseH-like_sf"/>
</dbReference>
<organism evidence="6 7">
    <name type="scientific">Paenibacillus silagei</name>
    <dbReference type="NCBI Taxonomy" id="1670801"/>
    <lineage>
        <taxon>Bacteria</taxon>
        <taxon>Bacillati</taxon>
        <taxon>Bacillota</taxon>
        <taxon>Bacilli</taxon>
        <taxon>Bacillales</taxon>
        <taxon>Paenibacillaceae</taxon>
        <taxon>Paenibacillus</taxon>
    </lineage>
</organism>
<keyword evidence="7" id="KW-1185">Reference proteome</keyword>
<sequence>MNNNTPFLAVFKQVLTPEEVEMVTGQTENYEDTGIKMTVGVLFDYFIQACYHKWDGFRQSARVGSNYDLPKVHYSTLSGKAGEVPYDIFKRLFQMLVQKCNRQTRRHLNLPKDLLLIDSTTVTAANSRMSWAPYKKFRGGIKLHVAFSHGQHSPVKVVESIARRNDAPFGEVLADKDYLLVQDRAYGKIGRLDQYVQQGQSFVIRLKDNLHLVMPRKLQRPAEGDSKIVRDITCYIGQGKHQSAQRHRVVEFENDRGEVVRVVTDLRKESAHVIAEIYKARWEIEVFFRWVKQHLNVPCLFGTTENAVYSQLFVALTAYVLLKYIFDEIHPKVPVFAKLTLWEFMQYWRIFNLPLEWQVQLNQLRRKEHLGVFVIP</sequence>
<evidence type="ECO:0000313" key="6">
    <source>
        <dbReference type="EMBL" id="MBP2116452.1"/>
    </source>
</evidence>
<keyword evidence="2" id="KW-0815">Transposition</keyword>
<comment type="caution">
    <text evidence="6">The sequence shown here is derived from an EMBL/GenBank/DDBJ whole genome shotgun (WGS) entry which is preliminary data.</text>
</comment>
<dbReference type="SUPFAM" id="SSF53098">
    <property type="entry name" value="Ribonuclease H-like"/>
    <property type="match status" value="1"/>
</dbReference>
<evidence type="ECO:0000256" key="2">
    <source>
        <dbReference type="ARBA" id="ARBA00022578"/>
    </source>
</evidence>
<evidence type="ECO:0000256" key="4">
    <source>
        <dbReference type="ARBA" id="ARBA00023172"/>
    </source>
</evidence>
<dbReference type="Proteomes" id="UP000773462">
    <property type="component" value="Unassembled WGS sequence"/>
</dbReference>
<keyword evidence="4" id="KW-0233">DNA recombination</keyword>
<name>A0ABS4P2B6_9BACL</name>
<keyword evidence="3" id="KW-0238">DNA-binding</keyword>
<evidence type="ECO:0000259" key="5">
    <source>
        <dbReference type="Pfam" id="PF01609"/>
    </source>
</evidence>
<dbReference type="InterPro" id="IPR002559">
    <property type="entry name" value="Transposase_11"/>
</dbReference>
<proteinExistence type="inferred from homology"/>
<evidence type="ECO:0000256" key="1">
    <source>
        <dbReference type="ARBA" id="ARBA00010075"/>
    </source>
</evidence>
<evidence type="ECO:0000256" key="3">
    <source>
        <dbReference type="ARBA" id="ARBA00023125"/>
    </source>
</evidence>
<dbReference type="Pfam" id="PF01609">
    <property type="entry name" value="DDE_Tnp_1"/>
    <property type="match status" value="1"/>
</dbReference>
<dbReference type="NCBIfam" id="NF033592">
    <property type="entry name" value="transpos_IS4_1"/>
    <property type="match status" value="1"/>
</dbReference>
<dbReference type="PANTHER" id="PTHR33258">
    <property type="entry name" value="TRANSPOSASE INSL FOR INSERTION SEQUENCE ELEMENT IS186A-RELATED"/>
    <property type="match status" value="1"/>
</dbReference>
<dbReference type="InterPro" id="IPR047952">
    <property type="entry name" value="Transpos_IS4"/>
</dbReference>
<dbReference type="RefSeq" id="WP_209880122.1">
    <property type="nucleotide sequence ID" value="NZ_JAGGLV010000052.1"/>
</dbReference>
<accession>A0ABS4P2B6</accession>
<feature type="domain" description="Transposase IS4-like" evidence="5">
    <location>
        <begin position="111"/>
        <end position="321"/>
    </location>
</feature>
<gene>
    <name evidence="6" type="ORF">J2Z70_006686</name>
</gene>
<dbReference type="EMBL" id="JAGGLV010000052">
    <property type="protein sequence ID" value="MBP2116452.1"/>
    <property type="molecule type" value="Genomic_DNA"/>
</dbReference>